<evidence type="ECO:0000313" key="2">
    <source>
        <dbReference type="Proteomes" id="UP001604336"/>
    </source>
</evidence>
<dbReference type="PANTHER" id="PTHR47926">
    <property type="entry name" value="PENTATRICOPEPTIDE REPEAT-CONTAINING PROTEIN"/>
    <property type="match status" value="1"/>
</dbReference>
<proteinExistence type="predicted"/>
<dbReference type="Gene3D" id="1.25.40.10">
    <property type="entry name" value="Tetratricopeptide repeat domain"/>
    <property type="match status" value="1"/>
</dbReference>
<comment type="caution">
    <text evidence="1">The sequence shown here is derived from an EMBL/GenBank/DDBJ whole genome shotgun (WGS) entry which is preliminary data.</text>
</comment>
<dbReference type="Proteomes" id="UP001604336">
    <property type="component" value="Unassembled WGS sequence"/>
</dbReference>
<sequence length="111" mass="12757">MVKSATPARALDLFMEMCVHGFLPNETTFVNVLNSYTTSQTSPYGELIHAKMIKKRFESDVYAGSGLVDFYAKCEKVEETHLCFDEITEEDFGFLEFFDAGIFKKRFFCFS</sequence>
<accession>A0ABD1QKD7</accession>
<gene>
    <name evidence="1" type="ORF">Adt_37423</name>
</gene>
<dbReference type="InterPro" id="IPR046960">
    <property type="entry name" value="PPR_At4g14850-like_plant"/>
</dbReference>
<organism evidence="1 2">
    <name type="scientific">Abeliophyllum distichum</name>
    <dbReference type="NCBI Taxonomy" id="126358"/>
    <lineage>
        <taxon>Eukaryota</taxon>
        <taxon>Viridiplantae</taxon>
        <taxon>Streptophyta</taxon>
        <taxon>Embryophyta</taxon>
        <taxon>Tracheophyta</taxon>
        <taxon>Spermatophyta</taxon>
        <taxon>Magnoliopsida</taxon>
        <taxon>eudicotyledons</taxon>
        <taxon>Gunneridae</taxon>
        <taxon>Pentapetalae</taxon>
        <taxon>asterids</taxon>
        <taxon>lamiids</taxon>
        <taxon>Lamiales</taxon>
        <taxon>Oleaceae</taxon>
        <taxon>Forsythieae</taxon>
        <taxon>Abeliophyllum</taxon>
    </lineage>
</organism>
<dbReference type="PANTHER" id="PTHR47926:SF347">
    <property type="entry name" value="PENTATRICOPEPTIDE REPEAT-CONTAINING PROTEIN"/>
    <property type="match status" value="1"/>
</dbReference>
<protein>
    <submittedName>
        <fullName evidence="1">Pentatricopeptide repeat-containing protein</fullName>
    </submittedName>
</protein>
<dbReference type="EMBL" id="JBFOLK010000011">
    <property type="protein sequence ID" value="KAL2476687.1"/>
    <property type="molecule type" value="Genomic_DNA"/>
</dbReference>
<name>A0ABD1QKD7_9LAMI</name>
<evidence type="ECO:0000313" key="1">
    <source>
        <dbReference type="EMBL" id="KAL2476687.1"/>
    </source>
</evidence>
<reference evidence="2" key="1">
    <citation type="submission" date="2024-07" db="EMBL/GenBank/DDBJ databases">
        <title>Two chromosome-level genome assemblies of Korean endemic species Abeliophyllum distichum and Forsythia ovata (Oleaceae).</title>
        <authorList>
            <person name="Jang H."/>
        </authorList>
    </citation>
    <scope>NUCLEOTIDE SEQUENCE [LARGE SCALE GENOMIC DNA]</scope>
</reference>
<keyword evidence="2" id="KW-1185">Reference proteome</keyword>
<dbReference type="InterPro" id="IPR011990">
    <property type="entry name" value="TPR-like_helical_dom_sf"/>
</dbReference>
<dbReference type="AlphaFoldDB" id="A0ABD1QKD7"/>